<dbReference type="HAMAP" id="MF_01398">
    <property type="entry name" value="ATP_synth_b_bprime"/>
    <property type="match status" value="1"/>
</dbReference>
<evidence type="ECO:0000313" key="16">
    <source>
        <dbReference type="Proteomes" id="UP001304461"/>
    </source>
</evidence>
<keyword evidence="3 12" id="KW-0138">CF(0)</keyword>
<protein>
    <recommendedName>
        <fullName evidence="12">ATP synthase subunit b'</fullName>
    </recommendedName>
    <alternativeName>
        <fullName evidence="12">ATP synthase F(0) sector subunit b'</fullName>
    </alternativeName>
    <alternativeName>
        <fullName evidence="12">ATPase subunit II</fullName>
    </alternativeName>
    <alternativeName>
        <fullName evidence="12">F-type ATPase subunit b'</fullName>
        <shortName evidence="12">F-ATPase subunit b'</shortName>
    </alternativeName>
</protein>
<dbReference type="PANTHER" id="PTHR33445:SF2">
    <property type="entry name" value="ATP SYNTHASE SUBUNIT B', CHLOROPLASTIC"/>
    <property type="match status" value="1"/>
</dbReference>
<evidence type="ECO:0000256" key="7">
    <source>
        <dbReference type="ARBA" id="ARBA00023065"/>
    </source>
</evidence>
<keyword evidence="6 12" id="KW-1133">Transmembrane helix</keyword>
<dbReference type="InterPro" id="IPR034679">
    <property type="entry name" value="ATP_synth_b"/>
</dbReference>
<comment type="similarity">
    <text evidence="1 12 13">Belongs to the ATPase B chain family.</text>
</comment>
<dbReference type="InterPro" id="IPR002146">
    <property type="entry name" value="ATP_synth_b/b'su_bac/chlpt"/>
</dbReference>
<dbReference type="EMBL" id="JAYGHX010000003">
    <property type="protein sequence ID" value="MEA5390924.1"/>
    <property type="molecule type" value="Genomic_DNA"/>
</dbReference>
<reference evidence="15 16" key="1">
    <citation type="submission" date="2023-12" db="EMBL/GenBank/DDBJ databases">
        <title>Baltic Sea Cyanobacteria.</title>
        <authorList>
            <person name="Delbaje E."/>
            <person name="Fewer D.P."/>
            <person name="Shishido T.K."/>
        </authorList>
    </citation>
    <scope>NUCLEOTIDE SEQUENCE [LARGE SCALE GENOMIC DNA]</scope>
    <source>
        <strain evidence="15 16">UHCC 0139</strain>
    </source>
</reference>
<keyword evidence="7 12" id="KW-0406">Ion transport</keyword>
<comment type="subunit">
    <text evidence="12">F-type ATPases have 2 components, F(1) - the catalytic core - and F(0) - the membrane proton channel. F(1) has five subunits: alpha(3), beta(3), gamma(1), delta(1), epsilon(1). F(0) has four main subunits: a(1), b(1), b'(1) and c(10-14). The alpha and beta chains form an alternating ring which encloses part of the gamma chain. F(1) is attached to F(0) by a central stalk formed by the gamma and epsilon chains, while a peripheral stalk is formed by the delta, b and b' chains.</text>
</comment>
<evidence type="ECO:0000313" key="15">
    <source>
        <dbReference type="EMBL" id="MEA5390924.1"/>
    </source>
</evidence>
<keyword evidence="12" id="KW-0793">Thylakoid</keyword>
<keyword evidence="5 12" id="KW-0375">Hydrogen ion transport</keyword>
<evidence type="ECO:0000256" key="13">
    <source>
        <dbReference type="RuleBase" id="RU003848"/>
    </source>
</evidence>
<evidence type="ECO:0000256" key="2">
    <source>
        <dbReference type="ARBA" id="ARBA00022448"/>
    </source>
</evidence>
<dbReference type="Proteomes" id="UP001304461">
    <property type="component" value="Unassembled WGS sequence"/>
</dbReference>
<evidence type="ECO:0000256" key="12">
    <source>
        <dbReference type="HAMAP-Rule" id="MF_01399"/>
    </source>
</evidence>
<keyword evidence="14" id="KW-0175">Coiled coil</keyword>
<accession>A0ABU5RT34</accession>
<comment type="caution">
    <text evidence="15">The sequence shown here is derived from an EMBL/GenBank/DDBJ whole genome shotgun (WGS) entry which is preliminary data.</text>
</comment>
<keyword evidence="9 12" id="KW-0066">ATP synthesis</keyword>
<dbReference type="InterPro" id="IPR028987">
    <property type="entry name" value="ATP_synth_B-like_membr_sf"/>
</dbReference>
<evidence type="ECO:0000256" key="9">
    <source>
        <dbReference type="ARBA" id="ARBA00023310"/>
    </source>
</evidence>
<evidence type="ECO:0000256" key="10">
    <source>
        <dbReference type="ARBA" id="ARBA00025198"/>
    </source>
</evidence>
<feature type="coiled-coil region" evidence="14">
    <location>
        <begin position="65"/>
        <end position="103"/>
    </location>
</feature>
<dbReference type="Pfam" id="PF00430">
    <property type="entry name" value="ATP-synt_B"/>
    <property type="match status" value="1"/>
</dbReference>
<proteinExistence type="inferred from homology"/>
<dbReference type="RefSeq" id="WP_323304989.1">
    <property type="nucleotide sequence ID" value="NZ_JAYGHX010000003.1"/>
</dbReference>
<keyword evidence="4 12" id="KW-0812">Transmembrane</keyword>
<dbReference type="SUPFAM" id="SSF81573">
    <property type="entry name" value="F1F0 ATP synthase subunit B, membrane domain"/>
    <property type="match status" value="1"/>
</dbReference>
<comment type="function">
    <text evidence="12">Component of the F(0) channel, it forms part of the peripheral stalk, linking F(1) to F(0). The b'-subunit is a diverged and duplicated form of b found in plants and photosynthetic bacteria.</text>
</comment>
<evidence type="ECO:0000256" key="4">
    <source>
        <dbReference type="ARBA" id="ARBA00022692"/>
    </source>
</evidence>
<name>A0ABU5RT34_9CYAN</name>
<evidence type="ECO:0000256" key="1">
    <source>
        <dbReference type="ARBA" id="ARBA00005513"/>
    </source>
</evidence>
<evidence type="ECO:0000256" key="5">
    <source>
        <dbReference type="ARBA" id="ARBA00022781"/>
    </source>
</evidence>
<evidence type="ECO:0000256" key="11">
    <source>
        <dbReference type="ARBA" id="ARBA00037847"/>
    </source>
</evidence>
<dbReference type="InterPro" id="IPR050059">
    <property type="entry name" value="ATP_synthase_B_chain"/>
</dbReference>
<organism evidence="15 16">
    <name type="scientific">Cyanobium gracile UHCC 0139</name>
    <dbReference type="NCBI Taxonomy" id="3110308"/>
    <lineage>
        <taxon>Bacteria</taxon>
        <taxon>Bacillati</taxon>
        <taxon>Cyanobacteriota</taxon>
        <taxon>Cyanophyceae</taxon>
        <taxon>Synechococcales</taxon>
        <taxon>Prochlorococcaceae</taxon>
        <taxon>Cyanobium</taxon>
    </lineage>
</organism>
<dbReference type="CDD" id="cd06503">
    <property type="entry name" value="ATP-synt_Fo_b"/>
    <property type="match status" value="1"/>
</dbReference>
<dbReference type="NCBIfam" id="NF005607">
    <property type="entry name" value="PRK07353.1"/>
    <property type="match status" value="1"/>
</dbReference>
<dbReference type="PANTHER" id="PTHR33445">
    <property type="entry name" value="ATP SYNTHASE SUBUNIT B', CHLOROPLASTIC"/>
    <property type="match status" value="1"/>
</dbReference>
<evidence type="ECO:0000256" key="6">
    <source>
        <dbReference type="ARBA" id="ARBA00022989"/>
    </source>
</evidence>
<dbReference type="HAMAP" id="MF_01399">
    <property type="entry name" value="ATP_synth_bprime"/>
    <property type="match status" value="1"/>
</dbReference>
<evidence type="ECO:0000256" key="3">
    <source>
        <dbReference type="ARBA" id="ARBA00022547"/>
    </source>
</evidence>
<evidence type="ECO:0000256" key="8">
    <source>
        <dbReference type="ARBA" id="ARBA00023136"/>
    </source>
</evidence>
<feature type="transmembrane region" description="Helical" evidence="12">
    <location>
        <begin position="26"/>
        <end position="47"/>
    </location>
</feature>
<keyword evidence="16" id="KW-1185">Reference proteome</keyword>
<comment type="function">
    <text evidence="10 12">F(1)F(0) ATP synthase produces ATP from ADP in the presence of a proton or sodium gradient. F-type ATPases consist of two structural domains, F(1) containing the extramembraneous catalytic core and F(0) containing the membrane proton channel, linked together by a central stalk and a peripheral stalk. During catalysis, ATP synthesis in the catalytic domain of F(1) is coupled via a rotary mechanism of the central stalk subunits to proton translocation.</text>
</comment>
<evidence type="ECO:0000256" key="14">
    <source>
        <dbReference type="SAM" id="Coils"/>
    </source>
</evidence>
<comment type="subcellular location">
    <subcellularLocation>
        <location evidence="12">Cellular thylakoid membrane</location>
        <topology evidence="12">Single-pass membrane protein</topology>
    </subcellularLocation>
    <subcellularLocation>
        <location evidence="11">Endomembrane system</location>
        <topology evidence="11">Single-pass membrane protein</topology>
    </subcellularLocation>
</comment>
<keyword evidence="2 12" id="KW-0813">Transport</keyword>
<keyword evidence="8 12" id="KW-0472">Membrane</keyword>
<sequence length="160" mass="17387">MTSWLLLAEAGATAGSPEGGLFDLDATLPLMALQVVILTFILNSLFFRPVGKAVEDREGYISTSRTQAKEKLAQAERLESDLKEQLKGARLEAQKVILEAEQDSDRLYREALAVAQADAIASRESARSKIDAQRAEALSVLEADADRLADLIVDRLLTAS</sequence>
<gene>
    <name evidence="12" type="primary">atpF2</name>
    <name evidence="12" type="synonym">atpG</name>
    <name evidence="15" type="ORF">VB738_06580</name>
</gene>